<dbReference type="GO" id="GO:0005524">
    <property type="term" value="F:ATP binding"/>
    <property type="evidence" value="ECO:0007669"/>
    <property type="project" value="UniProtKB-UniRule"/>
</dbReference>
<dbReference type="SUPFAM" id="SSF52540">
    <property type="entry name" value="P-loop containing nucleoside triphosphate hydrolases"/>
    <property type="match status" value="1"/>
</dbReference>
<feature type="transmembrane region" description="Helical" evidence="5">
    <location>
        <begin position="484"/>
        <end position="509"/>
    </location>
</feature>
<dbReference type="Pfam" id="PF00225">
    <property type="entry name" value="Kinesin"/>
    <property type="match status" value="1"/>
</dbReference>
<feature type="transmembrane region" description="Helical" evidence="5">
    <location>
        <begin position="655"/>
        <end position="675"/>
    </location>
</feature>
<dbReference type="Gene3D" id="1.10.167.10">
    <property type="entry name" value="Regulator of G-protein Signalling 4, domain 2"/>
    <property type="match status" value="1"/>
</dbReference>
<evidence type="ECO:0000256" key="2">
    <source>
        <dbReference type="ARBA" id="ARBA00023054"/>
    </source>
</evidence>
<dbReference type="InterPro" id="IPR027417">
    <property type="entry name" value="P-loop_NTPase"/>
</dbReference>
<keyword evidence="1" id="KW-0493">Microtubule</keyword>
<evidence type="ECO:0000313" key="8">
    <source>
        <dbReference type="Proteomes" id="UP000481153"/>
    </source>
</evidence>
<dbReference type="CDD" id="cd00106">
    <property type="entry name" value="KISc"/>
    <property type="match status" value="1"/>
</dbReference>
<proteinExistence type="inferred from homology"/>
<feature type="transmembrane region" description="Helical" evidence="5">
    <location>
        <begin position="550"/>
        <end position="572"/>
    </location>
</feature>
<dbReference type="PANTHER" id="PTHR47968">
    <property type="entry name" value="CENTROMERE PROTEIN E"/>
    <property type="match status" value="1"/>
</dbReference>
<evidence type="ECO:0000256" key="5">
    <source>
        <dbReference type="SAM" id="Phobius"/>
    </source>
</evidence>
<dbReference type="PROSITE" id="PS50067">
    <property type="entry name" value="KINESIN_MOTOR_2"/>
    <property type="match status" value="1"/>
</dbReference>
<protein>
    <recommendedName>
        <fullName evidence="6">Kinesin motor domain-containing protein</fullName>
    </recommendedName>
</protein>
<feature type="transmembrane region" description="Helical" evidence="5">
    <location>
        <begin position="578"/>
        <end position="598"/>
    </location>
</feature>
<feature type="binding site" evidence="4">
    <location>
        <begin position="104"/>
        <end position="111"/>
    </location>
    <ligand>
        <name>ATP</name>
        <dbReference type="ChEBI" id="CHEBI:30616"/>
    </ligand>
</feature>
<dbReference type="SMART" id="SM00129">
    <property type="entry name" value="KISc"/>
    <property type="match status" value="1"/>
</dbReference>
<feature type="transmembrane region" description="Helical" evidence="5">
    <location>
        <begin position="958"/>
        <end position="982"/>
    </location>
</feature>
<feature type="transmembrane region" description="Helical" evidence="5">
    <location>
        <begin position="801"/>
        <end position="823"/>
    </location>
</feature>
<feature type="transmembrane region" description="Helical" evidence="5">
    <location>
        <begin position="1105"/>
        <end position="1124"/>
    </location>
</feature>
<keyword evidence="3 4" id="KW-0505">Motor protein</keyword>
<dbReference type="Proteomes" id="UP000481153">
    <property type="component" value="Unassembled WGS sequence"/>
</dbReference>
<keyword evidence="5" id="KW-0812">Transmembrane</keyword>
<dbReference type="EMBL" id="VJMJ01000111">
    <property type="protein sequence ID" value="KAF0734559.1"/>
    <property type="molecule type" value="Genomic_DNA"/>
</dbReference>
<feature type="transmembrane region" description="Helical" evidence="5">
    <location>
        <begin position="1130"/>
        <end position="1151"/>
    </location>
</feature>
<evidence type="ECO:0000256" key="4">
    <source>
        <dbReference type="PROSITE-ProRule" id="PRU00283"/>
    </source>
</evidence>
<feature type="transmembrane region" description="Helical" evidence="5">
    <location>
        <begin position="624"/>
        <end position="643"/>
    </location>
</feature>
<dbReference type="GO" id="GO:0007018">
    <property type="term" value="P:microtubule-based movement"/>
    <property type="evidence" value="ECO:0007669"/>
    <property type="project" value="InterPro"/>
</dbReference>
<feature type="transmembrane region" description="Helical" evidence="5">
    <location>
        <begin position="1069"/>
        <end position="1093"/>
    </location>
</feature>
<feature type="transmembrane region" description="Helical" evidence="5">
    <location>
        <begin position="835"/>
        <end position="868"/>
    </location>
</feature>
<dbReference type="VEuPathDB" id="FungiDB:AeMF1_000545"/>
<dbReference type="VEuPathDB" id="FungiDB:AeMF1_000546"/>
<dbReference type="InterPro" id="IPR001752">
    <property type="entry name" value="Kinesin_motor_dom"/>
</dbReference>
<dbReference type="GO" id="GO:0003777">
    <property type="term" value="F:microtubule motor activity"/>
    <property type="evidence" value="ECO:0007669"/>
    <property type="project" value="InterPro"/>
</dbReference>
<feature type="domain" description="Kinesin motor" evidence="6">
    <location>
        <begin position="27"/>
        <end position="350"/>
    </location>
</feature>
<reference evidence="7 8" key="1">
    <citation type="submission" date="2019-07" db="EMBL/GenBank/DDBJ databases">
        <title>Genomics analysis of Aphanomyces spp. identifies a new class of oomycete effector associated with host adaptation.</title>
        <authorList>
            <person name="Gaulin E."/>
        </authorList>
    </citation>
    <scope>NUCLEOTIDE SEQUENCE [LARGE SCALE GENOMIC DNA]</scope>
    <source>
        <strain evidence="7 8">ATCC 201684</strain>
    </source>
</reference>
<evidence type="ECO:0000256" key="1">
    <source>
        <dbReference type="ARBA" id="ARBA00022701"/>
    </source>
</evidence>
<dbReference type="InterPro" id="IPR036961">
    <property type="entry name" value="Kinesin_motor_dom_sf"/>
</dbReference>
<evidence type="ECO:0000259" key="6">
    <source>
        <dbReference type="PROSITE" id="PS50067"/>
    </source>
</evidence>
<dbReference type="InterPro" id="IPR027640">
    <property type="entry name" value="Kinesin-like_fam"/>
</dbReference>
<gene>
    <name evidence="7" type="ORF">Ae201684_008801</name>
</gene>
<evidence type="ECO:0000256" key="3">
    <source>
        <dbReference type="ARBA" id="ARBA00023175"/>
    </source>
</evidence>
<dbReference type="InterPro" id="IPR044926">
    <property type="entry name" value="RGS_subdomain_2"/>
</dbReference>
<accession>A0A6G0X3X9</accession>
<keyword evidence="5" id="KW-0472">Membrane</keyword>
<comment type="caution">
    <text evidence="7">The sequence shown here is derived from an EMBL/GenBank/DDBJ whole genome shotgun (WGS) entry which is preliminary data.</text>
</comment>
<feature type="transmembrane region" description="Helical" evidence="5">
    <location>
        <begin position="720"/>
        <end position="740"/>
    </location>
</feature>
<keyword evidence="4" id="KW-0067">ATP-binding</keyword>
<dbReference type="Gene3D" id="3.40.850.10">
    <property type="entry name" value="Kinesin motor domain"/>
    <property type="match status" value="1"/>
</dbReference>
<keyword evidence="5" id="KW-1133">Transmembrane helix</keyword>
<dbReference type="GO" id="GO:0005874">
    <property type="term" value="C:microtubule"/>
    <property type="evidence" value="ECO:0007669"/>
    <property type="project" value="UniProtKB-KW"/>
</dbReference>
<keyword evidence="4" id="KW-0547">Nucleotide-binding</keyword>
<name>A0A6G0X3X9_9STRA</name>
<keyword evidence="8" id="KW-1185">Reference proteome</keyword>
<evidence type="ECO:0000313" key="7">
    <source>
        <dbReference type="EMBL" id="KAF0734559.1"/>
    </source>
</evidence>
<dbReference type="PANTHER" id="PTHR47968:SF36">
    <property type="entry name" value="KINESIN HEAVY CHAIN ISOFORM X1"/>
    <property type="match status" value="1"/>
</dbReference>
<feature type="transmembrane region" description="Helical" evidence="5">
    <location>
        <begin position="1027"/>
        <end position="1049"/>
    </location>
</feature>
<dbReference type="PRINTS" id="PR00380">
    <property type="entry name" value="KINESINHEAVY"/>
</dbReference>
<dbReference type="GO" id="GO:0008017">
    <property type="term" value="F:microtubule binding"/>
    <property type="evidence" value="ECO:0007669"/>
    <property type="project" value="InterPro"/>
</dbReference>
<organism evidence="7 8">
    <name type="scientific">Aphanomyces euteiches</name>
    <dbReference type="NCBI Taxonomy" id="100861"/>
    <lineage>
        <taxon>Eukaryota</taxon>
        <taxon>Sar</taxon>
        <taxon>Stramenopiles</taxon>
        <taxon>Oomycota</taxon>
        <taxon>Saprolegniomycetes</taxon>
        <taxon>Saprolegniales</taxon>
        <taxon>Verrucalvaceae</taxon>
        <taxon>Aphanomyces</taxon>
    </lineage>
</organism>
<feature type="transmembrane region" description="Helical" evidence="5">
    <location>
        <begin position="696"/>
        <end position="714"/>
    </location>
</feature>
<sequence length="1308" mass="145991">MQVNHRRARSLTHAIPLHVEAPLASTRIQVFVRVRPSRDGDDTNLPVLTQTSNSLRFPSTVASASQLECSFDRVFRPEATQTELFTEIQPLLHSGSNATIFAYGQTGSGKTHTMLGMDDSDVFDTPAFSVPESWGLIPRCLLYLVERHLSAEAKITIACTYIEIYNDKIFNLIGDKRRQRPLALREGPDGCVAIQGITFHQITTFADASAFVKRGQQNRSVRETDMNPQSSRSHVVLQVVVNDNQGNKTKLNLVDLAGSEKWNKHSPGRAGVDIDEMKHINTSLSALGNCIAALTQPGRKHIPYRDSMLTRLLQDSLGGSTRTVVIATIAGIASEETIRTIQFASRARTVIQTAPVKPISVASQQLQKELAATQLTLAHLAQKVEMLTAAHQNQTTRTGTALETFAGAVGQKLLEDDAQIHRLQTYLTSLATQKTYKPFISRDTSPRKIWSRSSSEYTPLNSIDRPIESMSPGKWSQRRHCHDLFFVLFYFLTLGCVLTLFGLFLQAWLANDVDLTTQNLVTQWTKILVAVVVMAWLWTQSLLFCRSWILWFSTVSSITCYVFAGILALKFLNEPSIAWVPLTSAILGSLSLVIHALISRRQNTLVLAYIEVAHRALSSRPGTLLTLVVLASGCVVLYGYVWFLALCYVFTFESTTTWCLFTGLAFAWMWSILVLRHTIYVVITALMTPWWSFKTSISLGYVCCNVLIPSIGLLCAGSFMLPFASTFGYCVACLSGLTWLCRRGGSAKLNRLAFWFSGSNVYSFIISTVDDQSIFQSGPLAMKQLNSMGWTEISMILQLDLLAWSHCLATGCGGISIACFFIFRSENTIIASDAHIALMTAAFFVGFSVGFVIIAVLQAAIASCFVLFSKNPNCFEPYHQVDHEDLHATWNATYPAELASNTKYAKPCLFYHNDNLEGPLHPERLFIALMSVAGPGCFPSNGSNNTNMPPMTPPMDTAIQFVLVAFVMVGTYAPFAIIYYFLHRHDPMIHFRSPVDMVIAATSAFVYSTMRCLTSLFADKIACSIRYLTIGVVFHVMGNAPFVWLLFTAPYDPCDLTICPVHSAQAATMFLYGEFGITAVLTFAMSFALSRVVDNFGLRDDFQRSGRIFLLLYAIYFPMIVLFTDSMAKYRLNVIVDAALGHLFIGIHILLPLRNIACLKRHAGIARYSEVGDNKFDLFHMYLTTPAGFRDFLWFAQFEFIYENVVAWKHIMDYRQDVDGHLSVFEIYQKHIAPSAPLSLDNVVPSTLLARYAVMIAANHKYNVQPESDGELNRKYFDPILKILRELIIAKALPRYQQHPLGMGCAIF</sequence>
<dbReference type="SUPFAM" id="SSF48097">
    <property type="entry name" value="Regulator of G-protein signaling, RGS"/>
    <property type="match status" value="1"/>
</dbReference>
<comment type="similarity">
    <text evidence="4">Belongs to the TRAFAC class myosin-kinesin ATPase superfamily. Kinesin family.</text>
</comment>
<feature type="transmembrane region" description="Helical" evidence="5">
    <location>
        <begin position="521"/>
        <end position="538"/>
    </location>
</feature>
<keyword evidence="2" id="KW-0175">Coiled coil</keyword>
<dbReference type="InterPro" id="IPR036305">
    <property type="entry name" value="RGS_sf"/>
</dbReference>